<gene>
    <name evidence="3" type="ORF">CTI12_AA168140</name>
</gene>
<dbReference type="AlphaFoldDB" id="A0A2U1MJM2"/>
<proteinExistence type="predicted"/>
<organism evidence="3 4">
    <name type="scientific">Artemisia annua</name>
    <name type="common">Sweet wormwood</name>
    <dbReference type="NCBI Taxonomy" id="35608"/>
    <lineage>
        <taxon>Eukaryota</taxon>
        <taxon>Viridiplantae</taxon>
        <taxon>Streptophyta</taxon>
        <taxon>Embryophyta</taxon>
        <taxon>Tracheophyta</taxon>
        <taxon>Spermatophyta</taxon>
        <taxon>Magnoliopsida</taxon>
        <taxon>eudicotyledons</taxon>
        <taxon>Gunneridae</taxon>
        <taxon>Pentapetalae</taxon>
        <taxon>asterids</taxon>
        <taxon>campanulids</taxon>
        <taxon>Asterales</taxon>
        <taxon>Asteraceae</taxon>
        <taxon>Asteroideae</taxon>
        <taxon>Anthemideae</taxon>
        <taxon>Artemisiinae</taxon>
        <taxon>Artemisia</taxon>
    </lineage>
</organism>
<accession>A0A2U1MJM2</accession>
<dbReference type="GO" id="GO:0003677">
    <property type="term" value="F:DNA binding"/>
    <property type="evidence" value="ECO:0007669"/>
    <property type="project" value="UniProtKB-KW"/>
</dbReference>
<dbReference type="Proteomes" id="UP000245207">
    <property type="component" value="Unassembled WGS sequence"/>
</dbReference>
<dbReference type="SUPFAM" id="SSF50249">
    <property type="entry name" value="Nucleic acid-binding proteins"/>
    <property type="match status" value="2"/>
</dbReference>
<dbReference type="PANTHER" id="PTHR47165">
    <property type="entry name" value="OS03G0429900 PROTEIN"/>
    <property type="match status" value="1"/>
</dbReference>
<dbReference type="STRING" id="35608.A0A2U1MJM2"/>
<dbReference type="CDD" id="cd04481">
    <property type="entry name" value="RPA1_DBD_B_like"/>
    <property type="match status" value="1"/>
</dbReference>
<evidence type="ECO:0000256" key="1">
    <source>
        <dbReference type="ARBA" id="ARBA00023125"/>
    </source>
</evidence>
<dbReference type="OrthoDB" id="1751331at2759"/>
<dbReference type="EMBL" id="PKPP01005104">
    <property type="protein sequence ID" value="PWA61429.1"/>
    <property type="molecule type" value="Genomic_DNA"/>
</dbReference>
<reference evidence="3 4" key="1">
    <citation type="journal article" date="2018" name="Mol. Plant">
        <title>The genome of Artemisia annua provides insight into the evolution of Asteraceae family and artemisinin biosynthesis.</title>
        <authorList>
            <person name="Shen Q."/>
            <person name="Zhang L."/>
            <person name="Liao Z."/>
            <person name="Wang S."/>
            <person name="Yan T."/>
            <person name="Shi P."/>
            <person name="Liu M."/>
            <person name="Fu X."/>
            <person name="Pan Q."/>
            <person name="Wang Y."/>
            <person name="Lv Z."/>
            <person name="Lu X."/>
            <person name="Zhang F."/>
            <person name="Jiang W."/>
            <person name="Ma Y."/>
            <person name="Chen M."/>
            <person name="Hao X."/>
            <person name="Li L."/>
            <person name="Tang Y."/>
            <person name="Lv G."/>
            <person name="Zhou Y."/>
            <person name="Sun X."/>
            <person name="Brodelius P.E."/>
            <person name="Rose J.K.C."/>
            <person name="Tang K."/>
        </authorList>
    </citation>
    <scope>NUCLEOTIDE SEQUENCE [LARGE SCALE GENOMIC DNA]</scope>
    <source>
        <strain evidence="4">cv. Huhao1</strain>
        <tissue evidence="3">Leaf</tissue>
    </source>
</reference>
<sequence>MATPSCPVTSIGIHNNVNSYSHGGLATLSCPVASTGIQDNLSSFPVFGGNIAATSSVGIFSNVVHVQVQTVDGSVSTFEAVNMVPTFSTHNRQSTTNQAENLGVNAGAATHTPLVLDFSVGHMVHDANSAAAAVDNSINSRSNRASSRVGTRAGMCNSVASRQRILNGQPFIGNPNGPPAREPIAPTQREGAPLDYKYFGRCDQVCQHCGAYFGLKKGGRDCLCQRLHNTSGVVLLFRTARDKLQDADIPNFSIKLFGVVGANQYELPAGDSIGAIVYEGGPETMTDYDIVIERHSREPESVNKLHPRYMALQFPLLFIYGEEGYHLRLTLKNSVPGDQQEEKKMSMKVRVYRKWTAMKVPSRIPTGFSCMLLDKKGSAIQANADLKEKDRFERDLQMNCVYKIQGFGFDKTDAWGKTLDNDFTLCFGKYTQIDLLQDNDYPYHYFNFAAFNELSARLERKNPILTDYIGYVHNVEKVKEYGGATTNKVKVRNIGIRNLNNNVVLFTLWNEDADNFKEAEYMQMQPPVILAVRSCYIKRYAGQIQLSATSATSYYFNPDVEETGELLAAYEYPCKISSFVSIMYRIILTHLYKCKYSETNTVAPQLEVQTERLTDWEQERNRKRVPLGTLLQIDPNTQQRVLFTQDAMILRIDTAHEWYYQKCDECGGKLRYGYVHGQCHQYGNKPNPENRYSETNTVAPQLEVQTERLTDWEQERNRNRVPLGTLLQIDPNTQQRVLFTQDAMILRIDTAHEWYYQKCDECGEKLRYGYVHGQCHQYGNKPNPENRYRESYITFAHANLPKC</sequence>
<name>A0A2U1MJM2_ARTAN</name>
<evidence type="ECO:0000313" key="3">
    <source>
        <dbReference type="EMBL" id="PWA61429.1"/>
    </source>
</evidence>
<keyword evidence="4" id="KW-1185">Reference proteome</keyword>
<dbReference type="InterPro" id="IPR031657">
    <property type="entry name" value="REPA_OB_2"/>
</dbReference>
<dbReference type="Gene3D" id="2.40.50.140">
    <property type="entry name" value="Nucleic acid-binding proteins"/>
    <property type="match status" value="2"/>
</dbReference>
<protein>
    <recommendedName>
        <fullName evidence="2">Replication protein A OB domain-containing protein</fullName>
    </recommendedName>
</protein>
<comment type="caution">
    <text evidence="3">The sequence shown here is derived from an EMBL/GenBank/DDBJ whole genome shotgun (WGS) entry which is preliminary data.</text>
</comment>
<feature type="domain" description="Replication protein A OB" evidence="2">
    <location>
        <begin position="464"/>
        <end position="555"/>
    </location>
</feature>
<dbReference type="Pfam" id="PF16900">
    <property type="entry name" value="REPA_OB_2"/>
    <property type="match status" value="1"/>
</dbReference>
<keyword evidence="1" id="KW-0238">DNA-binding</keyword>
<evidence type="ECO:0000259" key="2">
    <source>
        <dbReference type="Pfam" id="PF16900"/>
    </source>
</evidence>
<dbReference type="InterPro" id="IPR012340">
    <property type="entry name" value="NA-bd_OB-fold"/>
</dbReference>
<dbReference type="PANTHER" id="PTHR47165:SF4">
    <property type="entry name" value="OS03G0429900 PROTEIN"/>
    <property type="match status" value="1"/>
</dbReference>
<evidence type="ECO:0000313" key="4">
    <source>
        <dbReference type="Proteomes" id="UP000245207"/>
    </source>
</evidence>